<organism evidence="1 2">
    <name type="scientific">Oculimacula yallundae</name>
    <dbReference type="NCBI Taxonomy" id="86028"/>
    <lineage>
        <taxon>Eukaryota</taxon>
        <taxon>Fungi</taxon>
        <taxon>Dikarya</taxon>
        <taxon>Ascomycota</taxon>
        <taxon>Pezizomycotina</taxon>
        <taxon>Leotiomycetes</taxon>
        <taxon>Helotiales</taxon>
        <taxon>Ploettnerulaceae</taxon>
        <taxon>Oculimacula</taxon>
    </lineage>
</organism>
<comment type="caution">
    <text evidence="1">The sequence shown here is derived from an EMBL/GenBank/DDBJ whole genome shotgun (WGS) entry which is preliminary data.</text>
</comment>
<reference evidence="1 2" key="1">
    <citation type="journal article" date="2024" name="Commun. Biol.">
        <title>Comparative genomic analysis of thermophilic fungi reveals convergent evolutionary adaptations and gene losses.</title>
        <authorList>
            <person name="Steindorff A.S."/>
            <person name="Aguilar-Pontes M.V."/>
            <person name="Robinson A.J."/>
            <person name="Andreopoulos B."/>
            <person name="LaButti K."/>
            <person name="Kuo A."/>
            <person name="Mondo S."/>
            <person name="Riley R."/>
            <person name="Otillar R."/>
            <person name="Haridas S."/>
            <person name="Lipzen A."/>
            <person name="Grimwood J."/>
            <person name="Schmutz J."/>
            <person name="Clum A."/>
            <person name="Reid I.D."/>
            <person name="Moisan M.C."/>
            <person name="Butler G."/>
            <person name="Nguyen T.T.M."/>
            <person name="Dewar K."/>
            <person name="Conant G."/>
            <person name="Drula E."/>
            <person name="Henrissat B."/>
            <person name="Hansel C."/>
            <person name="Singer S."/>
            <person name="Hutchinson M.I."/>
            <person name="de Vries R.P."/>
            <person name="Natvig D.O."/>
            <person name="Powell A.J."/>
            <person name="Tsang A."/>
            <person name="Grigoriev I.V."/>
        </authorList>
    </citation>
    <scope>NUCLEOTIDE SEQUENCE [LARGE SCALE GENOMIC DNA]</scope>
    <source>
        <strain evidence="1 2">CBS 494.80</strain>
    </source>
</reference>
<sequence>MVTPIASSFE</sequence>
<proteinExistence type="predicted"/>
<keyword evidence="2" id="KW-1185">Reference proteome</keyword>
<gene>
    <name evidence="1" type="ORF">VTL71DRAFT_5763</name>
</gene>
<protein>
    <submittedName>
        <fullName evidence="1">Uncharacterized protein</fullName>
    </submittedName>
</protein>
<dbReference type="Proteomes" id="UP001595075">
    <property type="component" value="Unassembled WGS sequence"/>
</dbReference>
<evidence type="ECO:0000313" key="1">
    <source>
        <dbReference type="EMBL" id="KAL2062691.1"/>
    </source>
</evidence>
<accession>A0ABR4BZL9</accession>
<dbReference type="EMBL" id="JAZHXI010000016">
    <property type="protein sequence ID" value="KAL2062691.1"/>
    <property type="molecule type" value="Genomic_DNA"/>
</dbReference>
<evidence type="ECO:0000313" key="2">
    <source>
        <dbReference type="Proteomes" id="UP001595075"/>
    </source>
</evidence>
<name>A0ABR4BZL9_9HELO</name>